<dbReference type="RefSeq" id="WP_242650286.1">
    <property type="nucleotide sequence ID" value="NZ_FRAF01000015.1"/>
</dbReference>
<gene>
    <name evidence="2" type="ORF">SAMN05443507_1159</name>
</gene>
<dbReference type="InterPro" id="IPR036291">
    <property type="entry name" value="NAD(P)-bd_dom_sf"/>
</dbReference>
<organism evidence="2 3">
    <name type="scientific">Alicyclobacillus tolerans</name>
    <dbReference type="NCBI Taxonomy" id="90970"/>
    <lineage>
        <taxon>Bacteria</taxon>
        <taxon>Bacillati</taxon>
        <taxon>Bacillota</taxon>
        <taxon>Bacilli</taxon>
        <taxon>Bacillales</taxon>
        <taxon>Alicyclobacillaceae</taxon>
        <taxon>Alicyclobacillus</taxon>
    </lineage>
</organism>
<evidence type="ECO:0000313" key="3">
    <source>
        <dbReference type="Proteomes" id="UP000184016"/>
    </source>
</evidence>
<dbReference type="Proteomes" id="UP000184016">
    <property type="component" value="Unassembled WGS sequence"/>
</dbReference>
<dbReference type="InterPro" id="IPR058932">
    <property type="entry name" value="KDD_N"/>
</dbReference>
<evidence type="ECO:0000259" key="1">
    <source>
        <dbReference type="Pfam" id="PF26370"/>
    </source>
</evidence>
<feature type="domain" description="L-erythro-3,5-diaminohexanoate dehydrogenase N-terminal" evidence="1">
    <location>
        <begin position="10"/>
        <end position="157"/>
    </location>
</feature>
<dbReference type="Pfam" id="PF26370">
    <property type="entry name" value="KDD_N"/>
    <property type="match status" value="1"/>
</dbReference>
<accession>A0A1M6SY90</accession>
<name>A0A1M6SY90_9BACL</name>
<keyword evidence="3" id="KW-1185">Reference proteome</keyword>
<dbReference type="SUPFAM" id="SSF51735">
    <property type="entry name" value="NAD(P)-binding Rossmann-fold domains"/>
    <property type="match status" value="1"/>
</dbReference>
<dbReference type="Gene3D" id="3.40.50.720">
    <property type="entry name" value="NAD(P)-binding Rossmann-like Domain"/>
    <property type="match status" value="1"/>
</dbReference>
<sequence length="354" mass="37968">MADSHPFGLHRVLEPQGVMPQAAWKLDNRMECGVNELLIDVERLNIDSASFRQIYEEVGKNEQAIAAKMKEIVAERGKHHNPVTGSGGMLIGRVREIGSMHPARQELSVGDRIATLVSLTLTPLALEEILQIDVANAQVTIRGQAILFATGLYAKMPDDIEEQLALALFDVCGAPAQTARLVQPGQTVVVLGAGGKSGLTVLAAARRSVRDGIVVAMDYGQLACERIQSLGKADIVLDVSAQDAVACLASLEQAWNQRFGQAFSGADVVINCVNVPGTEMASILPCKDGGTVYFFSMATSFTAAALGAEGIGKDIQMMIGNGYCKNHADYALNLLRAEPVLQQIFRQKFAVHSH</sequence>
<dbReference type="Gene3D" id="3.90.180.10">
    <property type="entry name" value="Medium-chain alcohol dehydrogenases, catalytic domain"/>
    <property type="match status" value="1"/>
</dbReference>
<dbReference type="AlphaFoldDB" id="A0A1M6SY90"/>
<evidence type="ECO:0000313" key="2">
    <source>
        <dbReference type="EMBL" id="SHK49663.1"/>
    </source>
</evidence>
<reference evidence="3" key="1">
    <citation type="submission" date="2016-11" db="EMBL/GenBank/DDBJ databases">
        <authorList>
            <person name="Varghese N."/>
            <person name="Submissions S."/>
        </authorList>
    </citation>
    <scope>NUCLEOTIDE SEQUENCE [LARGE SCALE GENOMIC DNA]</scope>
    <source>
        <strain evidence="3">USBA-503</strain>
    </source>
</reference>
<protein>
    <submittedName>
        <fullName evidence="2">L-erythro-3,5-diaminohexanoate dehydrogenase</fullName>
    </submittedName>
</protein>
<dbReference type="EMBL" id="FRAF01000015">
    <property type="protein sequence ID" value="SHK49663.1"/>
    <property type="molecule type" value="Genomic_DNA"/>
</dbReference>
<dbReference type="STRING" id="1830138.SAMN05443507_1159"/>
<proteinExistence type="predicted"/>